<dbReference type="InterPro" id="IPR006775">
    <property type="entry name" value="GH116_catalytic"/>
</dbReference>
<dbReference type="Gene3D" id="1.50.10.10">
    <property type="match status" value="1"/>
</dbReference>
<feature type="domain" description="Glycosyl-hydrolase family 116 catalytic region" evidence="2">
    <location>
        <begin position="408"/>
        <end position="524"/>
    </location>
</feature>
<accession>A0A363NS73</accession>
<dbReference type="GO" id="GO:0004553">
    <property type="term" value="F:hydrolase activity, hydrolyzing O-glycosyl compounds"/>
    <property type="evidence" value="ECO:0007669"/>
    <property type="project" value="InterPro"/>
</dbReference>
<sequence>MTRRSLILFCFLAGIVLQETAAQSKHWQHNDRVLHYTEDQGDFLLVNGRYRFNRALYGNNLASRVEAGDLPEFALYMPGMAGNLQFVLGNKQIRKKLINADHIETRYRPGAMHYRIKDALLGKGYIDIVVMAQADAEGMIVKLQGIDIGPEVQLYAVYGGASGKTFSRNGDIGADPESGFYLLPAYCENNRYTLEKNRFELSYQNKKNEPQFIQGSFSGLSTLWMSDATVLDDLSNLTKVKSTGSPILVGQYNLTKKPCYIQIAKGKLAAAKFSESSLVKAFEQAEQKRVSLASRVKINTPDRYINNLGAALAVAADGIWESPTFLHGAVAWRMRLNAWRGAYTANALGWHDRAKEHFSSYAKSQVIEPNTGPVVMDTTLHLARHLEKMGTSMFSNGYISRNPNNNKVPHHYDMNLVFIDQLLSHFNYTGDIAYLKQMWPTLTRHLHWEKRNFDRDNDGLYDAYCAIWASDGLQYSGGAVTHTSAYMYRANQMMVKLAQLIGADARPYQQEADKIKKALKDRLWLKEKGYFAEFQDALGNKLVHENPGLWTIYHAADAAMLDDFESYQNLQYVTNYLPKIPIRVKGQEQQDLYTLPTTTWQPYTWSINNVALAENLQTALAYWQAGRAEDAYQLWKSNLMESMYHGISPANFQQLSHYDAFRGELYRDFADPIGVASRTLVEGLFGVHPRLLDKQLFIKPGFPATWDFAQIELPEWSYAYKKEKAALTFQIKTRYAMPVKLTLEVPIDFTQVRAVKVNGKEVKWSLISSAINKPYVVIESEADRNFDVAILGEGKLEKIDTKNVEHAFTEPWSFPLGTHTTLLDCYDPQGMIQKRADDKFSFVQQERLGTFFVKLQQDDMVWWQAVDMRLLPPLKATIVKKQANYELVVENRSGQPQHLKIEHSNFQTTLNLKSKEIKELALPITIFSKGTNSLYLNGENYHQKVDYVDWTMHDNPSFLEQNLSSYYNARLTDIFQQKYLSPRPEGPTLQLPWQGIGNWCYPLTMANIDDSGIMERNKQDSLKYLGIPFKINSDTKNVVFVSQWDNYPTSVTIPLEGQASKMYLLVAGSTNPMQSQFVNAKIKVNYKDGTSDTLDLVNPINWWPIEQDYLDDNYAFEIPDERVPYRISLQSGALYKGGTWKHYTEIKGYSNRAIDGGAATLLDLPLNRKKKLQSLELIAVANDAVIGLISLTLMR</sequence>
<dbReference type="InterPro" id="IPR028028">
    <property type="entry name" value="DUF4450"/>
</dbReference>
<dbReference type="InterPro" id="IPR012341">
    <property type="entry name" value="6hp_glycosidase-like_sf"/>
</dbReference>
<keyword evidence="1" id="KW-0732">Signal</keyword>
<dbReference type="AlphaFoldDB" id="A0A363NS73"/>
<dbReference type="Proteomes" id="UP000250831">
    <property type="component" value="Unassembled WGS sequence"/>
</dbReference>
<feature type="chain" id="PRO_5016874653" evidence="1">
    <location>
        <begin position="22"/>
        <end position="1195"/>
    </location>
</feature>
<dbReference type="InterPro" id="IPR008928">
    <property type="entry name" value="6-hairpin_glycosidase_sf"/>
</dbReference>
<feature type="signal peptide" evidence="1">
    <location>
        <begin position="1"/>
        <end position="21"/>
    </location>
</feature>
<evidence type="ECO:0000259" key="2">
    <source>
        <dbReference type="Pfam" id="PF04685"/>
    </source>
</evidence>
<keyword evidence="4" id="KW-1185">Reference proteome</keyword>
<dbReference type="GO" id="GO:0005975">
    <property type="term" value="P:carbohydrate metabolic process"/>
    <property type="evidence" value="ECO:0007669"/>
    <property type="project" value="InterPro"/>
</dbReference>
<evidence type="ECO:0000313" key="4">
    <source>
        <dbReference type="Proteomes" id="UP000250831"/>
    </source>
</evidence>
<reference evidence="3 4" key="1">
    <citation type="submission" date="2018-04" db="EMBL/GenBank/DDBJ databases">
        <title>Sphingobacterium sp. M46 Genome.</title>
        <authorList>
            <person name="Cheng J."/>
            <person name="Li Y."/>
        </authorList>
    </citation>
    <scope>NUCLEOTIDE SEQUENCE [LARGE SCALE GENOMIC DNA]</scope>
    <source>
        <strain evidence="3 4">M46</strain>
    </source>
</reference>
<dbReference type="SUPFAM" id="SSF48208">
    <property type="entry name" value="Six-hairpin glycosidases"/>
    <property type="match status" value="1"/>
</dbReference>
<gene>
    <name evidence="3" type="ORF">DCO56_17060</name>
</gene>
<comment type="caution">
    <text evidence="3">The sequence shown here is derived from an EMBL/GenBank/DDBJ whole genome shotgun (WGS) entry which is preliminary data.</text>
</comment>
<evidence type="ECO:0000313" key="3">
    <source>
        <dbReference type="EMBL" id="PUV23608.1"/>
    </source>
</evidence>
<dbReference type="OrthoDB" id="49490at2"/>
<dbReference type="RefSeq" id="WP_108634951.1">
    <property type="nucleotide sequence ID" value="NZ_QCXX01000004.1"/>
</dbReference>
<name>A0A363NS73_9SPHI</name>
<proteinExistence type="predicted"/>
<protein>
    <submittedName>
        <fullName evidence="3">Glycogen debranching protein</fullName>
    </submittedName>
</protein>
<dbReference type="Pfam" id="PF04685">
    <property type="entry name" value="DUF608"/>
    <property type="match status" value="1"/>
</dbReference>
<dbReference type="PANTHER" id="PTHR34987:SF4">
    <property type="entry name" value="ALPHA-L-RHAMNOSIDASE C-TERMINAL DOMAIN-CONTAINING PROTEIN"/>
    <property type="match status" value="1"/>
</dbReference>
<dbReference type="EMBL" id="QCXX01000004">
    <property type="protein sequence ID" value="PUV23608.1"/>
    <property type="molecule type" value="Genomic_DNA"/>
</dbReference>
<organism evidence="3 4">
    <name type="scientific">Sphingobacterium athyrii</name>
    <dbReference type="NCBI Taxonomy" id="2152717"/>
    <lineage>
        <taxon>Bacteria</taxon>
        <taxon>Pseudomonadati</taxon>
        <taxon>Bacteroidota</taxon>
        <taxon>Sphingobacteriia</taxon>
        <taxon>Sphingobacteriales</taxon>
        <taxon>Sphingobacteriaceae</taxon>
        <taxon>Sphingobacterium</taxon>
    </lineage>
</organism>
<dbReference type="Pfam" id="PF14614">
    <property type="entry name" value="DUF4450"/>
    <property type="match status" value="1"/>
</dbReference>
<dbReference type="PANTHER" id="PTHR34987">
    <property type="entry name" value="C, PUTATIVE (AFU_ORTHOLOGUE AFUA_3G02880)-RELATED"/>
    <property type="match status" value="1"/>
</dbReference>
<evidence type="ECO:0000256" key="1">
    <source>
        <dbReference type="SAM" id="SignalP"/>
    </source>
</evidence>